<dbReference type="EMBL" id="CABWKQ010000019">
    <property type="protein sequence ID" value="VWX35648.1"/>
    <property type="molecule type" value="Genomic_DNA"/>
</dbReference>
<dbReference type="PANTHER" id="PTHR39181:SF1">
    <property type="entry name" value="TYROSINE-PROTEIN PHOSPHATASE YWQE"/>
    <property type="match status" value="1"/>
</dbReference>
<evidence type="ECO:0000256" key="5">
    <source>
        <dbReference type="PIRNR" id="PIRNR016557"/>
    </source>
</evidence>
<evidence type="ECO:0000256" key="1">
    <source>
        <dbReference type="ARBA" id="ARBA00005750"/>
    </source>
</evidence>
<sequence>MVDLHCHLLPLVDDGPASVEHTLQLAEQAVAEGVSQIIATPHLYHPQFETEDVDVRLTVAELNVLLKQRDIPLTVYPGHEIRLTGELIEEIKDGKALPLADSRYLLIEFPSSGIPSYARQVFAELISDGYIPIVAHPEKNKAVIQNPNLLFELISNGAISQVTCASLIGKYGKDVQRFAVALLENGLAHLVASDAHHIEKRPFYWEQCRKYLAQELEDWLYDEVYENNEAVLLNQLITINPPSPVEKNWKGQWV</sequence>
<dbReference type="AlphaFoldDB" id="A0A653I8Y6"/>
<dbReference type="RefSeq" id="WP_159173347.1">
    <property type="nucleotide sequence ID" value="NZ_LR732312.1"/>
</dbReference>
<dbReference type="Proteomes" id="UP000439752">
    <property type="component" value="Unassembled WGS sequence"/>
</dbReference>
<dbReference type="GO" id="GO:0030145">
    <property type="term" value="F:manganese ion binding"/>
    <property type="evidence" value="ECO:0007669"/>
    <property type="project" value="UniProtKB-UniRule"/>
</dbReference>
<dbReference type="GO" id="GO:0004725">
    <property type="term" value="F:protein tyrosine phosphatase activity"/>
    <property type="evidence" value="ECO:0007669"/>
    <property type="project" value="UniProtKB-UniRule"/>
</dbReference>
<dbReference type="Gene3D" id="3.20.20.140">
    <property type="entry name" value="Metal-dependent hydrolases"/>
    <property type="match status" value="1"/>
</dbReference>
<proteinExistence type="inferred from homology"/>
<evidence type="ECO:0000313" key="7">
    <source>
        <dbReference type="Proteomes" id="UP000439752"/>
    </source>
</evidence>
<name>A0A653I8Y6_9BACL</name>
<dbReference type="PIRSF" id="PIRSF016557">
    <property type="entry name" value="Caps_synth_CpsB"/>
    <property type="match status" value="1"/>
</dbReference>
<dbReference type="Pfam" id="PF19567">
    <property type="entry name" value="CpsB_CapC"/>
    <property type="match status" value="1"/>
</dbReference>
<evidence type="ECO:0000256" key="2">
    <source>
        <dbReference type="ARBA" id="ARBA00022801"/>
    </source>
</evidence>
<dbReference type="EC" id="3.1.3.48" evidence="5"/>
<reference evidence="6 7" key="1">
    <citation type="submission" date="2019-10" db="EMBL/GenBank/DDBJ databases">
        <authorList>
            <person name="Karimi E."/>
        </authorList>
    </citation>
    <scope>NUCLEOTIDE SEQUENCE [LARGE SCALE GENOMIC DNA]</scope>
    <source>
        <strain evidence="6">Exiguobacterium sp. 9Y</strain>
    </source>
</reference>
<keyword evidence="3 5" id="KW-0904">Protein phosphatase</keyword>
<dbReference type="InterPro" id="IPR016667">
    <property type="entry name" value="Caps_polysacc_synth_CpsB/CapC"/>
</dbReference>
<keyword evidence="2 5" id="KW-0378">Hydrolase</keyword>
<evidence type="ECO:0000256" key="3">
    <source>
        <dbReference type="ARBA" id="ARBA00022912"/>
    </source>
</evidence>
<evidence type="ECO:0000256" key="4">
    <source>
        <dbReference type="ARBA" id="ARBA00051722"/>
    </source>
</evidence>
<dbReference type="PANTHER" id="PTHR39181">
    <property type="entry name" value="TYROSINE-PROTEIN PHOSPHATASE YWQE"/>
    <property type="match status" value="1"/>
</dbReference>
<dbReference type="SUPFAM" id="SSF89550">
    <property type="entry name" value="PHP domain-like"/>
    <property type="match status" value="1"/>
</dbReference>
<evidence type="ECO:0000313" key="6">
    <source>
        <dbReference type="EMBL" id="VWX35648.1"/>
    </source>
</evidence>
<comment type="similarity">
    <text evidence="1 5">Belongs to the metallo-dependent hydrolases superfamily. CpsB/CapC family.</text>
</comment>
<comment type="catalytic activity">
    <reaction evidence="4 5">
        <text>O-phospho-L-tyrosyl-[protein] + H2O = L-tyrosyl-[protein] + phosphate</text>
        <dbReference type="Rhea" id="RHEA:10684"/>
        <dbReference type="Rhea" id="RHEA-COMP:10136"/>
        <dbReference type="Rhea" id="RHEA-COMP:20101"/>
        <dbReference type="ChEBI" id="CHEBI:15377"/>
        <dbReference type="ChEBI" id="CHEBI:43474"/>
        <dbReference type="ChEBI" id="CHEBI:46858"/>
        <dbReference type="ChEBI" id="CHEBI:61978"/>
        <dbReference type="EC" id="3.1.3.48"/>
    </reaction>
</comment>
<dbReference type="InterPro" id="IPR016195">
    <property type="entry name" value="Pol/histidinol_Pase-like"/>
</dbReference>
<accession>A0A653I8Y6</accession>
<gene>
    <name evidence="6" type="primary">ptpZ</name>
    <name evidence="6" type="ORF">EXIGUO9Y_260072</name>
</gene>
<protein>
    <recommendedName>
        <fullName evidence="5">Tyrosine-protein phosphatase</fullName>
        <ecNumber evidence="5">3.1.3.48</ecNumber>
    </recommendedName>
</protein>
<organism evidence="6 7">
    <name type="scientific">Exiguobacterium oxidotolerans</name>
    <dbReference type="NCBI Taxonomy" id="223958"/>
    <lineage>
        <taxon>Bacteria</taxon>
        <taxon>Bacillati</taxon>
        <taxon>Bacillota</taxon>
        <taxon>Bacilli</taxon>
        <taxon>Bacillales</taxon>
        <taxon>Bacillales Family XII. Incertae Sedis</taxon>
        <taxon>Exiguobacterium</taxon>
    </lineage>
</organism>
<keyword evidence="7" id="KW-1185">Reference proteome</keyword>